<dbReference type="InterPro" id="IPR006205">
    <property type="entry name" value="Mev_gal_kin"/>
</dbReference>
<accession>A0AAX6MQL9</accession>
<feature type="domain" description="GHMP kinase C-terminal" evidence="22">
    <location>
        <begin position="373"/>
        <end position="442"/>
    </location>
</feature>
<evidence type="ECO:0000256" key="20">
    <source>
        <dbReference type="SAM" id="MobiDB-lite"/>
    </source>
</evidence>
<keyword evidence="5 19" id="KW-0444">Lipid biosynthesis</keyword>
<keyword evidence="4 19" id="KW-0963">Cytoplasm</keyword>
<dbReference type="GO" id="GO:0006696">
    <property type="term" value="P:ergosterol biosynthetic process"/>
    <property type="evidence" value="ECO:0007669"/>
    <property type="project" value="TreeGrafter"/>
</dbReference>
<dbReference type="EC" id="2.7.1.36" evidence="3 19"/>
<keyword evidence="7" id="KW-0479">Metal-binding</keyword>
<dbReference type="AlphaFoldDB" id="A0AAX6MQL9"/>
<dbReference type="InterPro" id="IPR014721">
    <property type="entry name" value="Ribsml_uS5_D2-typ_fold_subgr"/>
</dbReference>
<protein>
    <recommendedName>
        <fullName evidence="3 19">Mevalonate kinase</fullName>
        <shortName evidence="19">MK</shortName>
        <ecNumber evidence="3 19">2.7.1.36</ecNumber>
    </recommendedName>
</protein>
<dbReference type="PANTHER" id="PTHR43290:SF2">
    <property type="entry name" value="MEVALONATE KINASE"/>
    <property type="match status" value="1"/>
</dbReference>
<dbReference type="SUPFAM" id="SSF54211">
    <property type="entry name" value="Ribosomal protein S5 domain 2-like"/>
    <property type="match status" value="1"/>
</dbReference>
<feature type="compositionally biased region" description="Polar residues" evidence="20">
    <location>
        <begin position="1"/>
        <end position="19"/>
    </location>
</feature>
<gene>
    <name evidence="23" type="ORF">Daesc_004702</name>
</gene>
<evidence type="ECO:0000256" key="17">
    <source>
        <dbReference type="ARBA" id="ARBA00029310"/>
    </source>
</evidence>
<proteinExistence type="inferred from homology"/>
<name>A0AAX6MQL9_9PEZI</name>
<reference evidence="23 24" key="1">
    <citation type="journal article" date="2024" name="Front Chem Biol">
        <title>Unveiling the potential of Daldinia eschscholtzii MFLUCC 19-0629 through bioactivity and bioinformatics studies for enhanced sustainable agriculture production.</title>
        <authorList>
            <person name="Brooks S."/>
            <person name="Weaver J.A."/>
            <person name="Klomchit A."/>
            <person name="Alharthi S.A."/>
            <person name="Onlamun T."/>
            <person name="Nurani R."/>
            <person name="Vong T.K."/>
            <person name="Alberti F."/>
            <person name="Greco C."/>
        </authorList>
    </citation>
    <scope>NUCLEOTIDE SEQUENCE [LARGE SCALE GENOMIC DNA]</scope>
    <source>
        <strain evidence="23">MFLUCC 19-0629</strain>
    </source>
</reference>
<keyword evidence="10 19" id="KW-0067">ATP-binding</keyword>
<evidence type="ECO:0000259" key="21">
    <source>
        <dbReference type="Pfam" id="PF00288"/>
    </source>
</evidence>
<keyword evidence="14 19" id="KW-0443">Lipid metabolism</keyword>
<evidence type="ECO:0000256" key="2">
    <source>
        <dbReference type="ARBA" id="ARBA00006495"/>
    </source>
</evidence>
<evidence type="ECO:0000259" key="22">
    <source>
        <dbReference type="Pfam" id="PF08544"/>
    </source>
</evidence>
<organism evidence="23 24">
    <name type="scientific">Daldinia eschscholtzii</name>
    <dbReference type="NCBI Taxonomy" id="292717"/>
    <lineage>
        <taxon>Eukaryota</taxon>
        <taxon>Fungi</taxon>
        <taxon>Dikarya</taxon>
        <taxon>Ascomycota</taxon>
        <taxon>Pezizomycotina</taxon>
        <taxon>Sordariomycetes</taxon>
        <taxon>Xylariomycetidae</taxon>
        <taxon>Xylariales</taxon>
        <taxon>Hypoxylaceae</taxon>
        <taxon>Daldinia</taxon>
    </lineage>
</organism>
<comment type="function">
    <text evidence="19">Mevalonate kinase; part of the second module of ergosterol biosynthesis pathway that includes the middle steps of the pathway. The second module is carried out in the vacuole and involves the formation of farnesyl diphosphate, which is also an important intermediate in the biosynthesis of ubiquinone, dolichol, heme and prenylated proteins.</text>
</comment>
<evidence type="ECO:0000256" key="16">
    <source>
        <dbReference type="ARBA" id="ARBA00023221"/>
    </source>
</evidence>
<evidence type="ECO:0000256" key="3">
    <source>
        <dbReference type="ARBA" id="ARBA00012103"/>
    </source>
</evidence>
<evidence type="ECO:0000256" key="10">
    <source>
        <dbReference type="ARBA" id="ARBA00022840"/>
    </source>
</evidence>
<comment type="catalytic activity">
    <reaction evidence="17">
        <text>(R)-mevalonate + ATP = (R)-5-phosphomevalonate + ADP + H(+)</text>
        <dbReference type="Rhea" id="RHEA:17065"/>
        <dbReference type="ChEBI" id="CHEBI:15378"/>
        <dbReference type="ChEBI" id="CHEBI:30616"/>
        <dbReference type="ChEBI" id="CHEBI:36464"/>
        <dbReference type="ChEBI" id="CHEBI:58146"/>
        <dbReference type="ChEBI" id="CHEBI:456216"/>
        <dbReference type="EC" id="2.7.1.36"/>
    </reaction>
    <physiologicalReaction direction="left-to-right" evidence="17">
        <dbReference type="Rhea" id="RHEA:17066"/>
    </physiologicalReaction>
</comment>
<evidence type="ECO:0000313" key="24">
    <source>
        <dbReference type="Proteomes" id="UP001369815"/>
    </source>
</evidence>
<evidence type="ECO:0000256" key="19">
    <source>
        <dbReference type="RuleBase" id="RU363087"/>
    </source>
</evidence>
<dbReference type="FunFam" id="3.30.230.10:FF:000027">
    <property type="entry name" value="Mevalonate kinase"/>
    <property type="match status" value="1"/>
</dbReference>
<keyword evidence="8 19" id="KW-0547">Nucleotide-binding</keyword>
<keyword evidence="13 19" id="KW-0756">Sterol biosynthesis</keyword>
<dbReference type="GO" id="GO:0004496">
    <property type="term" value="F:mevalonate kinase activity"/>
    <property type="evidence" value="ECO:0007669"/>
    <property type="project" value="UniProtKB-EC"/>
</dbReference>
<sequence>MTFTPITPDSATSEMSNGVNGLHKEMDDLHINGNGNSTNGTNGINGTNGRSTLEDGEKKKKRMSRKLSSPMMPSFMVSAPGKVIVFGEHAVVYGKAAIAASVSLRSYLLVTHLSKSKRTVTMQFPDIDLIHTWNIDELPWDIFQQPSKKKYYYDLVTSLDPDLVKAIQPHLTDISLGKSEAERKIHQNSAASFLYLFLSLGSPKSPGCRYTLRSTIPIGAGVGSSASIGVCLAAAMLLQIRTLSGPHPDQPPEEARLQVERINRWAFVAEMCIHGNPSGVDNTVSTHGKAVVYQRTDYKKPPTVTPLWDFPELPLLLVNTRTPKSTAVEVAKVAKLRTTHQELVGSIMDAIDKVTRSAESLIEEEYFDNEETESLRRVGELMTINHGLLSALGVSHPRLERIRELVDHEGYGWSKLTGAGGGGCSISLMKPDIPQEKLDKLERRLDMEGYQTFRTTLGGDGVGVLWPAVLKNGLDEDEEGGMEIDLEGFLNAPGNDGVEKLVGVSGGLDGAEREGWKFWRVESQ</sequence>
<keyword evidence="11" id="KW-0460">Magnesium</keyword>
<evidence type="ECO:0000256" key="4">
    <source>
        <dbReference type="ARBA" id="ARBA00022490"/>
    </source>
</evidence>
<dbReference type="GO" id="GO:0019287">
    <property type="term" value="P:isopentenyl diphosphate biosynthetic process, mevalonate pathway"/>
    <property type="evidence" value="ECO:0007669"/>
    <property type="project" value="TreeGrafter"/>
</dbReference>
<dbReference type="EMBL" id="JBANMG010000004">
    <property type="protein sequence ID" value="KAK6954733.1"/>
    <property type="molecule type" value="Genomic_DNA"/>
</dbReference>
<dbReference type="Pfam" id="PF00288">
    <property type="entry name" value="GHMP_kinases_N"/>
    <property type="match status" value="1"/>
</dbReference>
<dbReference type="Gene3D" id="3.30.230.10">
    <property type="match status" value="1"/>
</dbReference>
<dbReference type="InterPro" id="IPR020568">
    <property type="entry name" value="Ribosomal_Su5_D2-typ_SF"/>
</dbReference>
<feature type="domain" description="GHMP kinase N-terminal" evidence="21">
    <location>
        <begin position="200"/>
        <end position="288"/>
    </location>
</feature>
<comment type="caution">
    <text evidence="23">The sequence shown here is derived from an EMBL/GenBank/DDBJ whole genome shotgun (WGS) entry which is preliminary data.</text>
</comment>
<dbReference type="GO" id="GO:0046872">
    <property type="term" value="F:metal ion binding"/>
    <property type="evidence" value="ECO:0007669"/>
    <property type="project" value="UniProtKB-KW"/>
</dbReference>
<dbReference type="SUPFAM" id="SSF55060">
    <property type="entry name" value="GHMP Kinase, C-terminal domain"/>
    <property type="match status" value="1"/>
</dbReference>
<comment type="pathway">
    <text evidence="18 19">Isoprenoid biosynthesis; isopentenyl diphosphate biosynthesis via mevalonate pathway; isopentenyl diphosphate from (R)-mevalonate: step 1/3.</text>
</comment>
<dbReference type="Pfam" id="PF08544">
    <property type="entry name" value="GHMP_kinases_C"/>
    <property type="match status" value="1"/>
</dbReference>
<dbReference type="FunFam" id="3.30.70.890:FF:000003">
    <property type="entry name" value="Mevalonate kinase"/>
    <property type="match status" value="1"/>
</dbReference>
<dbReference type="GO" id="GO:0005829">
    <property type="term" value="C:cytosol"/>
    <property type="evidence" value="ECO:0007669"/>
    <property type="project" value="TreeGrafter"/>
</dbReference>
<evidence type="ECO:0000256" key="5">
    <source>
        <dbReference type="ARBA" id="ARBA00022516"/>
    </source>
</evidence>
<keyword evidence="6 19" id="KW-0808">Transferase</keyword>
<evidence type="ECO:0000313" key="23">
    <source>
        <dbReference type="EMBL" id="KAK6954733.1"/>
    </source>
</evidence>
<dbReference type="Proteomes" id="UP001369815">
    <property type="component" value="Unassembled WGS sequence"/>
</dbReference>
<evidence type="ECO:0000256" key="9">
    <source>
        <dbReference type="ARBA" id="ARBA00022777"/>
    </source>
</evidence>
<evidence type="ECO:0000256" key="1">
    <source>
        <dbReference type="ARBA" id="ARBA00004496"/>
    </source>
</evidence>
<evidence type="ECO:0000256" key="11">
    <source>
        <dbReference type="ARBA" id="ARBA00022842"/>
    </source>
</evidence>
<dbReference type="InterPro" id="IPR036554">
    <property type="entry name" value="GHMP_kinase_C_sf"/>
</dbReference>
<evidence type="ECO:0000256" key="15">
    <source>
        <dbReference type="ARBA" id="ARBA00023166"/>
    </source>
</evidence>
<comment type="subcellular location">
    <subcellularLocation>
        <location evidence="1 19">Cytoplasm</location>
    </subcellularLocation>
</comment>
<evidence type="ECO:0000256" key="7">
    <source>
        <dbReference type="ARBA" id="ARBA00022723"/>
    </source>
</evidence>
<evidence type="ECO:0000256" key="8">
    <source>
        <dbReference type="ARBA" id="ARBA00022741"/>
    </source>
</evidence>
<dbReference type="Gene3D" id="3.30.70.890">
    <property type="entry name" value="GHMP kinase, C-terminal domain"/>
    <property type="match status" value="1"/>
</dbReference>
<evidence type="ECO:0000256" key="12">
    <source>
        <dbReference type="ARBA" id="ARBA00022955"/>
    </source>
</evidence>
<keyword evidence="9 19" id="KW-0418">Kinase</keyword>
<evidence type="ECO:0000256" key="13">
    <source>
        <dbReference type="ARBA" id="ARBA00023011"/>
    </source>
</evidence>
<dbReference type="InterPro" id="IPR013750">
    <property type="entry name" value="GHMP_kinase_C_dom"/>
</dbReference>
<keyword evidence="16 19" id="KW-0753">Steroid metabolism</keyword>
<evidence type="ECO:0000256" key="14">
    <source>
        <dbReference type="ARBA" id="ARBA00023098"/>
    </source>
</evidence>
<evidence type="ECO:0000256" key="6">
    <source>
        <dbReference type="ARBA" id="ARBA00022679"/>
    </source>
</evidence>
<keyword evidence="15 19" id="KW-1207">Sterol metabolism</keyword>
<feature type="compositionally biased region" description="Low complexity" evidence="20">
    <location>
        <begin position="31"/>
        <end position="49"/>
    </location>
</feature>
<feature type="region of interest" description="Disordered" evidence="20">
    <location>
        <begin position="1"/>
        <end position="67"/>
    </location>
</feature>
<evidence type="ECO:0000256" key="18">
    <source>
        <dbReference type="ARBA" id="ARBA00029438"/>
    </source>
</evidence>
<keyword evidence="24" id="KW-1185">Reference proteome</keyword>
<keyword evidence="12 19" id="KW-0752">Steroid biosynthesis</keyword>
<comment type="similarity">
    <text evidence="2 19">Belongs to the GHMP kinase family. Mevalonate kinase subfamily.</text>
</comment>
<dbReference type="PANTHER" id="PTHR43290">
    <property type="entry name" value="MEVALONATE KINASE"/>
    <property type="match status" value="1"/>
</dbReference>
<dbReference type="PRINTS" id="PR00959">
    <property type="entry name" value="MEVGALKINASE"/>
</dbReference>
<dbReference type="InterPro" id="IPR006204">
    <property type="entry name" value="GHMP_kinase_N_dom"/>
</dbReference>
<dbReference type="GO" id="GO:0005524">
    <property type="term" value="F:ATP binding"/>
    <property type="evidence" value="ECO:0007669"/>
    <property type="project" value="UniProtKB-KW"/>
</dbReference>
<dbReference type="NCBIfam" id="TIGR00549">
    <property type="entry name" value="mevalon_kin"/>
    <property type="match status" value="1"/>
</dbReference>